<dbReference type="Pfam" id="PF00795">
    <property type="entry name" value="CN_hydrolase"/>
    <property type="match status" value="1"/>
</dbReference>
<dbReference type="InParanoid" id="W3X3Z0"/>
<gene>
    <name evidence="4" type="ORF">PFICI_08243</name>
</gene>
<dbReference type="PROSITE" id="PS50263">
    <property type="entry name" value="CN_HYDROLASE"/>
    <property type="match status" value="1"/>
</dbReference>
<dbReference type="KEGG" id="pfy:PFICI_08243"/>
<dbReference type="HOGENOM" id="CLU_797174_0_0_1"/>
<proteinExistence type="inferred from homology"/>
<dbReference type="GO" id="GO:0003824">
    <property type="term" value="F:catalytic activity"/>
    <property type="evidence" value="ECO:0007669"/>
    <property type="project" value="InterPro"/>
</dbReference>
<feature type="signal peptide" evidence="2">
    <location>
        <begin position="1"/>
        <end position="20"/>
    </location>
</feature>
<evidence type="ECO:0000313" key="5">
    <source>
        <dbReference type="Proteomes" id="UP000030651"/>
    </source>
</evidence>
<dbReference type="InterPro" id="IPR044149">
    <property type="entry name" value="Nitrilases_CHs"/>
</dbReference>
<dbReference type="OMA" id="RWGLLEC"/>
<dbReference type="GeneID" id="19273256"/>
<dbReference type="AlphaFoldDB" id="W3X3Z0"/>
<dbReference type="PANTHER" id="PTHR46044">
    <property type="entry name" value="NITRILASE"/>
    <property type="match status" value="1"/>
</dbReference>
<keyword evidence="5" id="KW-1185">Reference proteome</keyword>
<dbReference type="InterPro" id="IPR036526">
    <property type="entry name" value="C-N_Hydrolase_sf"/>
</dbReference>
<dbReference type="Gene3D" id="3.60.110.10">
    <property type="entry name" value="Carbon-nitrogen hydrolase"/>
    <property type="match status" value="1"/>
</dbReference>
<dbReference type="Proteomes" id="UP000030651">
    <property type="component" value="Unassembled WGS sequence"/>
</dbReference>
<evidence type="ECO:0000256" key="1">
    <source>
        <dbReference type="ARBA" id="ARBA00008129"/>
    </source>
</evidence>
<protein>
    <recommendedName>
        <fullName evidence="3">CN hydrolase domain-containing protein</fullName>
    </recommendedName>
</protein>
<dbReference type="RefSeq" id="XP_007835015.1">
    <property type="nucleotide sequence ID" value="XM_007836824.1"/>
</dbReference>
<dbReference type="SUPFAM" id="SSF56317">
    <property type="entry name" value="Carbon-nitrogen hydrolase"/>
    <property type="match status" value="1"/>
</dbReference>
<organism evidence="4 5">
    <name type="scientific">Pestalotiopsis fici (strain W106-1 / CGMCC3.15140)</name>
    <dbReference type="NCBI Taxonomy" id="1229662"/>
    <lineage>
        <taxon>Eukaryota</taxon>
        <taxon>Fungi</taxon>
        <taxon>Dikarya</taxon>
        <taxon>Ascomycota</taxon>
        <taxon>Pezizomycotina</taxon>
        <taxon>Sordariomycetes</taxon>
        <taxon>Xylariomycetidae</taxon>
        <taxon>Amphisphaeriales</taxon>
        <taxon>Sporocadaceae</taxon>
        <taxon>Pestalotiopsis</taxon>
    </lineage>
</organism>
<evidence type="ECO:0000256" key="2">
    <source>
        <dbReference type="SAM" id="SignalP"/>
    </source>
</evidence>
<evidence type="ECO:0000259" key="3">
    <source>
        <dbReference type="PROSITE" id="PS50263"/>
    </source>
</evidence>
<keyword evidence="2" id="KW-0732">Signal</keyword>
<accession>W3X3Z0</accession>
<dbReference type="PANTHER" id="PTHR46044:SF1">
    <property type="entry name" value="CN HYDROLASE DOMAIN-CONTAINING PROTEIN"/>
    <property type="match status" value="1"/>
</dbReference>
<dbReference type="STRING" id="1229662.W3X3Z0"/>
<dbReference type="OrthoDB" id="10250282at2759"/>
<dbReference type="EMBL" id="KI912113">
    <property type="protein sequence ID" value="ETS80714.1"/>
    <property type="molecule type" value="Genomic_DNA"/>
</dbReference>
<dbReference type="InterPro" id="IPR003010">
    <property type="entry name" value="C-N_Hydrolase"/>
</dbReference>
<sequence>MYFLPITLLVAAQLPAALTAAACGSAEAYAAIDAEAFTVAAVRQPPVNFALPVGLNKTWVDLDLNATVDQAIQTIAEAKDDGVALIAFPELYFPGYPVAINTAYTAEQIAQYVSQSMSIDSAAFRKLVNAFKDQGVYGEFGFSEIADGMIFMAQVLVGPDGTILRHRRKLRPSGVERDIWSDGDMSGLTVTPTPHGRIGLLECWEHFHPTMTFVMQAQAENIHIAAFPYAPDFGVDPAAWESAEVGGAAARAYAVNSGAYVIMPAVGTASIFGNDGSTLSIINATDSPEVNYITATINTTTFSNATYDSDGEQSWAALQQIVAEFPAYIPKVNSTFFAKKTVPIKSII</sequence>
<evidence type="ECO:0000313" key="4">
    <source>
        <dbReference type="EMBL" id="ETS80714.1"/>
    </source>
</evidence>
<dbReference type="eggNOG" id="KOG0805">
    <property type="taxonomic scope" value="Eukaryota"/>
</dbReference>
<comment type="similarity">
    <text evidence="1">Belongs to the carbon-nitrogen hydrolase superfamily. Nitrilase family.</text>
</comment>
<name>W3X3Z0_PESFW</name>
<reference evidence="5" key="1">
    <citation type="journal article" date="2015" name="BMC Genomics">
        <title>Genomic and transcriptomic analysis of the endophytic fungus Pestalotiopsis fici reveals its lifestyle and high potential for synthesis of natural products.</title>
        <authorList>
            <person name="Wang X."/>
            <person name="Zhang X."/>
            <person name="Liu L."/>
            <person name="Xiang M."/>
            <person name="Wang W."/>
            <person name="Sun X."/>
            <person name="Che Y."/>
            <person name="Guo L."/>
            <person name="Liu G."/>
            <person name="Guo L."/>
            <person name="Wang C."/>
            <person name="Yin W.B."/>
            <person name="Stadler M."/>
            <person name="Zhang X."/>
            <person name="Liu X."/>
        </authorList>
    </citation>
    <scope>NUCLEOTIDE SEQUENCE [LARGE SCALE GENOMIC DNA]</scope>
    <source>
        <strain evidence="5">W106-1 / CGMCC3.15140</strain>
    </source>
</reference>
<feature type="chain" id="PRO_5004835383" description="CN hydrolase domain-containing protein" evidence="2">
    <location>
        <begin position="21"/>
        <end position="348"/>
    </location>
</feature>
<feature type="domain" description="CN hydrolase" evidence="3">
    <location>
        <begin position="37"/>
        <end position="299"/>
    </location>
</feature>